<dbReference type="RefSeq" id="WP_378219695.1">
    <property type="nucleotide sequence ID" value="NZ_JBHRTK010000008.1"/>
</dbReference>
<dbReference type="EMBL" id="JBHRTK010000008">
    <property type="protein sequence ID" value="MFC3205876.1"/>
    <property type="molecule type" value="Genomic_DNA"/>
</dbReference>
<feature type="domain" description="Aldehyde dehydrogenase" evidence="3">
    <location>
        <begin position="21"/>
        <end position="280"/>
    </location>
</feature>
<dbReference type="Pfam" id="PF00171">
    <property type="entry name" value="Aldedh"/>
    <property type="match status" value="1"/>
</dbReference>
<accession>A0ABV7K780</accession>
<dbReference type="Proteomes" id="UP001595583">
    <property type="component" value="Unassembled WGS sequence"/>
</dbReference>
<evidence type="ECO:0000313" key="4">
    <source>
        <dbReference type="EMBL" id="MFC3205876.1"/>
    </source>
</evidence>
<dbReference type="InterPro" id="IPR015590">
    <property type="entry name" value="Aldehyde_DH_dom"/>
</dbReference>
<sequence length="531" mass="56663">MEPQIKTLVDIAGTKADLRGRADMMLERARWAGQVFQRYDRRATMAIVDAVARAAFANAAKYADWAVEETGFGVAAHKKLKNELSSTALVDFYRNDDYVNPRIDSAAKMVKIPRPAGVVFALTPSTNPIATLNYKILLALMTRNAIVISPHPAARHCCVDAARTLMAAALEAGAPDAIIQIVEEPSIPFIEEFMASPKTSVILATGGNAVVRAAYSSSNPAIGVGPGNAPVYVDPSADIDKAAKRIVDGKSFDNSILCTNESVVLTLPEVDKQLRRSMQAAGAYFCSPDETERLRALVFHPRGFNVACVGRDAVLIAEDAGIRVPQNTRILVTPIEQIGVEERLSKEKLCPVLAYHVAKNRSQAMAHARAILRMTGAGHSAAIHANDPAVVMTYGSTVEAYRIVVNSPCSQGAAGFGTGLAPTFTVGTGYFGRSSIGENVGPQHLVHWSRIAYNSDPDVPFGNFDNLGPRFEGPLPTAPADGMPGSAAPRRPAAPGSFSGGQAGSPPLSDAARDELRRLIAEELRAVLKER</sequence>
<proteinExistence type="predicted"/>
<evidence type="ECO:0000256" key="1">
    <source>
        <dbReference type="ARBA" id="ARBA00023002"/>
    </source>
</evidence>
<evidence type="ECO:0000313" key="5">
    <source>
        <dbReference type="Proteomes" id="UP001595583"/>
    </source>
</evidence>
<dbReference type="PANTHER" id="PTHR11699">
    <property type="entry name" value="ALDEHYDE DEHYDROGENASE-RELATED"/>
    <property type="match status" value="1"/>
</dbReference>
<dbReference type="SUPFAM" id="SSF53720">
    <property type="entry name" value="ALDH-like"/>
    <property type="match status" value="1"/>
</dbReference>
<evidence type="ECO:0000256" key="2">
    <source>
        <dbReference type="SAM" id="MobiDB-lite"/>
    </source>
</evidence>
<dbReference type="CDD" id="cd07122">
    <property type="entry name" value="ALDH_F20_ACDH"/>
    <property type="match status" value="1"/>
</dbReference>
<feature type="compositionally biased region" description="Low complexity" evidence="2">
    <location>
        <begin position="484"/>
        <end position="497"/>
    </location>
</feature>
<keyword evidence="5" id="KW-1185">Reference proteome</keyword>
<name>A0ABV7K780_9HYPH</name>
<evidence type="ECO:0000259" key="3">
    <source>
        <dbReference type="Pfam" id="PF00171"/>
    </source>
</evidence>
<dbReference type="InterPro" id="IPR016162">
    <property type="entry name" value="Ald_DH_N"/>
</dbReference>
<dbReference type="InterPro" id="IPR016161">
    <property type="entry name" value="Ald_DH/histidinol_DH"/>
</dbReference>
<dbReference type="Gene3D" id="3.40.309.10">
    <property type="entry name" value="Aldehyde Dehydrogenase, Chain A, domain 2"/>
    <property type="match status" value="1"/>
</dbReference>
<keyword evidence="1" id="KW-0560">Oxidoreductase</keyword>
<protein>
    <submittedName>
        <fullName evidence="4">Aldehyde dehydrogenase family protein</fullName>
    </submittedName>
</protein>
<feature type="region of interest" description="Disordered" evidence="2">
    <location>
        <begin position="465"/>
        <end position="514"/>
    </location>
</feature>
<comment type="caution">
    <text evidence="4">The sequence shown here is derived from an EMBL/GenBank/DDBJ whole genome shotgun (WGS) entry which is preliminary data.</text>
</comment>
<dbReference type="Gene3D" id="3.40.605.10">
    <property type="entry name" value="Aldehyde Dehydrogenase, Chain A, domain 1"/>
    <property type="match status" value="1"/>
</dbReference>
<dbReference type="InterPro" id="IPR016163">
    <property type="entry name" value="Ald_DH_C"/>
</dbReference>
<organism evidence="4 5">
    <name type="scientific">Aquamicrobium soli</name>
    <dbReference type="NCBI Taxonomy" id="1811518"/>
    <lineage>
        <taxon>Bacteria</taxon>
        <taxon>Pseudomonadati</taxon>
        <taxon>Pseudomonadota</taxon>
        <taxon>Alphaproteobacteria</taxon>
        <taxon>Hyphomicrobiales</taxon>
        <taxon>Phyllobacteriaceae</taxon>
        <taxon>Aquamicrobium</taxon>
    </lineage>
</organism>
<reference evidence="5" key="1">
    <citation type="journal article" date="2019" name="Int. J. Syst. Evol. Microbiol.">
        <title>The Global Catalogue of Microorganisms (GCM) 10K type strain sequencing project: providing services to taxonomists for standard genome sequencing and annotation.</title>
        <authorList>
            <consortium name="The Broad Institute Genomics Platform"/>
            <consortium name="The Broad Institute Genome Sequencing Center for Infectious Disease"/>
            <person name="Wu L."/>
            <person name="Ma J."/>
        </authorList>
    </citation>
    <scope>NUCLEOTIDE SEQUENCE [LARGE SCALE GENOMIC DNA]</scope>
    <source>
        <strain evidence="5">KCTC 52165</strain>
    </source>
</reference>
<gene>
    <name evidence="4" type="ORF">ACFOHJ_06615</name>
</gene>